<dbReference type="GO" id="GO:0008168">
    <property type="term" value="F:methyltransferase activity"/>
    <property type="evidence" value="ECO:0007669"/>
    <property type="project" value="UniProtKB-KW"/>
</dbReference>
<dbReference type="PANTHER" id="PTHR43464:SF19">
    <property type="entry name" value="UBIQUINONE BIOSYNTHESIS O-METHYLTRANSFERASE, MITOCHONDRIAL"/>
    <property type="match status" value="1"/>
</dbReference>
<reference evidence="4 5" key="1">
    <citation type="submission" date="2018-05" db="EMBL/GenBank/DDBJ databases">
        <title>Spiribacter halobius sp. nov., a moderately halophilic bacterium isolated from marine solar saltern.</title>
        <authorList>
            <person name="Zheng W.-S."/>
            <person name="Lu D.-C."/>
            <person name="Du Z.-J."/>
        </authorList>
    </citation>
    <scope>NUCLEOTIDE SEQUENCE [LARGE SCALE GENOMIC DNA]</scope>
    <source>
        <strain evidence="4 5">E85</strain>
    </source>
</reference>
<dbReference type="Pfam" id="PF13489">
    <property type="entry name" value="Methyltransf_23"/>
    <property type="match status" value="1"/>
</dbReference>
<evidence type="ECO:0000313" key="5">
    <source>
        <dbReference type="Proteomes" id="UP000245474"/>
    </source>
</evidence>
<dbReference type="AlphaFoldDB" id="A0A2U2N449"/>
<keyword evidence="1 4" id="KW-0489">Methyltransferase</keyword>
<evidence type="ECO:0000256" key="2">
    <source>
        <dbReference type="ARBA" id="ARBA00022679"/>
    </source>
</evidence>
<dbReference type="Proteomes" id="UP000245474">
    <property type="component" value="Unassembled WGS sequence"/>
</dbReference>
<keyword evidence="3" id="KW-0949">S-adenosyl-L-methionine</keyword>
<dbReference type="CDD" id="cd02440">
    <property type="entry name" value="AdoMet_MTases"/>
    <property type="match status" value="1"/>
</dbReference>
<proteinExistence type="predicted"/>
<dbReference type="Gene3D" id="3.40.50.150">
    <property type="entry name" value="Vaccinia Virus protein VP39"/>
    <property type="match status" value="1"/>
</dbReference>
<keyword evidence="5" id="KW-1185">Reference proteome</keyword>
<name>A0A2U2N449_9GAMM</name>
<protein>
    <submittedName>
        <fullName evidence="4">SAM-dependent methyltransferase</fullName>
    </submittedName>
</protein>
<dbReference type="SUPFAM" id="SSF53335">
    <property type="entry name" value="S-adenosyl-L-methionine-dependent methyltransferases"/>
    <property type="match status" value="1"/>
</dbReference>
<keyword evidence="2 4" id="KW-0808">Transferase</keyword>
<evidence type="ECO:0000256" key="1">
    <source>
        <dbReference type="ARBA" id="ARBA00022603"/>
    </source>
</evidence>
<accession>A0A2U2N449</accession>
<evidence type="ECO:0000256" key="3">
    <source>
        <dbReference type="ARBA" id="ARBA00022691"/>
    </source>
</evidence>
<dbReference type="GO" id="GO:0032259">
    <property type="term" value="P:methylation"/>
    <property type="evidence" value="ECO:0007669"/>
    <property type="project" value="UniProtKB-KW"/>
</dbReference>
<dbReference type="OrthoDB" id="9791837at2"/>
<organism evidence="4 5">
    <name type="scientific">Sediminicurvatus halobius</name>
    <dbReference type="NCBI Taxonomy" id="2182432"/>
    <lineage>
        <taxon>Bacteria</taxon>
        <taxon>Pseudomonadati</taxon>
        <taxon>Pseudomonadota</taxon>
        <taxon>Gammaproteobacteria</taxon>
        <taxon>Chromatiales</taxon>
        <taxon>Ectothiorhodospiraceae</taxon>
        <taxon>Sediminicurvatus</taxon>
    </lineage>
</organism>
<gene>
    <name evidence="4" type="ORF">DEM34_06640</name>
</gene>
<dbReference type="EMBL" id="QFFI01000008">
    <property type="protein sequence ID" value="PWG63966.1"/>
    <property type="molecule type" value="Genomic_DNA"/>
</dbReference>
<sequence length="231" mass="24311">MEQTTDNEARIRAAWQANGEPWTEAVRGGCIASRRQATDAAILSAVQALAPRSVLDIGCGEGWLARALAAKGIDVTGIDGSAELVAAARAAGGGTFHRVDYEHLGAPGGLPLAEPGSFDVAVCNFSLLGKASTASVIEAVPRWLAPKGYLVIQTLHPLACADGAYRDGWREGSWAGLGEGFGEPAPWYFRTFEGWSGLFGSADFVIEDLLEPRLPGTDTPASVLFVLSRKV</sequence>
<evidence type="ECO:0000313" key="4">
    <source>
        <dbReference type="EMBL" id="PWG63966.1"/>
    </source>
</evidence>
<dbReference type="PANTHER" id="PTHR43464">
    <property type="entry name" value="METHYLTRANSFERASE"/>
    <property type="match status" value="1"/>
</dbReference>
<dbReference type="InterPro" id="IPR029063">
    <property type="entry name" value="SAM-dependent_MTases_sf"/>
</dbReference>
<comment type="caution">
    <text evidence="4">The sequence shown here is derived from an EMBL/GenBank/DDBJ whole genome shotgun (WGS) entry which is preliminary data.</text>
</comment>